<evidence type="ECO:0000313" key="5">
    <source>
        <dbReference type="Proteomes" id="UP001620626"/>
    </source>
</evidence>
<dbReference type="PANTHER" id="PTHR45774:SF3">
    <property type="entry name" value="BTB (POZ) DOMAIN-CONTAINING 2B-RELATED"/>
    <property type="match status" value="1"/>
</dbReference>
<dbReference type="EMBL" id="JBICBT010000756">
    <property type="protein sequence ID" value="KAL3102426.1"/>
    <property type="molecule type" value="Genomic_DNA"/>
</dbReference>
<protein>
    <recommendedName>
        <fullName evidence="3">MATH domain-containing protein</fullName>
    </recommendedName>
</protein>
<evidence type="ECO:0000256" key="1">
    <source>
        <dbReference type="ARBA" id="ARBA00004906"/>
    </source>
</evidence>
<evidence type="ECO:0000313" key="4">
    <source>
        <dbReference type="EMBL" id="KAL3102426.1"/>
    </source>
</evidence>
<dbReference type="PANTHER" id="PTHR45774">
    <property type="entry name" value="BTB/POZ DOMAIN-CONTAINING"/>
    <property type="match status" value="1"/>
</dbReference>
<evidence type="ECO:0000259" key="3">
    <source>
        <dbReference type="PROSITE" id="PS50144"/>
    </source>
</evidence>
<accession>A0ABD2KHN0</accession>
<dbReference type="Gene3D" id="1.25.40.420">
    <property type="match status" value="1"/>
</dbReference>
<name>A0ABD2KHN0_9BILA</name>
<comment type="caution">
    <text evidence="4">The sequence shown here is derived from an EMBL/GenBank/DDBJ whole genome shotgun (WGS) entry which is preliminary data.</text>
</comment>
<dbReference type="SUPFAM" id="SSF49599">
    <property type="entry name" value="TRAF domain-like"/>
    <property type="match status" value="1"/>
</dbReference>
<dbReference type="FunFam" id="1.25.40.420:FF:000008">
    <property type="entry name" value="BTB/POZ domain-containing protein POB1"/>
    <property type="match status" value="1"/>
</dbReference>
<dbReference type="Pfam" id="PF07707">
    <property type="entry name" value="BACK"/>
    <property type="match status" value="1"/>
</dbReference>
<dbReference type="SMART" id="SM00061">
    <property type="entry name" value="MATH"/>
    <property type="match status" value="1"/>
</dbReference>
<feature type="domain" description="MATH" evidence="3">
    <location>
        <begin position="186"/>
        <end position="319"/>
    </location>
</feature>
<dbReference type="Pfam" id="PF22486">
    <property type="entry name" value="MATH_2"/>
    <property type="match status" value="1"/>
</dbReference>
<gene>
    <name evidence="4" type="ORF">niasHT_025608</name>
</gene>
<sequence length="360" mass="41233">MAKTKAKKYNIPGLVDPSLQFPVSSLRNVFLAYAQAGLFDLKDYAKCCLAYIDKNADTLIKSEAFLQIDQKLLSEILERDELEISGEISIWNAALRWADAKCRQNGIECSAENKRQMLGPALFKIRFPLVLIEEFSKNIVPTDVLSKYEVNAVYQFHSLPNCRGICDDGFFLMQFRTKRRVSDRKKGTLLMDIEKVSEFAREEVESSRHSQKVYINGMPWKILAKIKTKTGCTDNEKSLGIYLSCAVPKEETWSCKCSATIRIVSQKWDMADLRREFDGTFISNQDIDCGFYYLVSFAELLDPSQGFYDKREDKVKLAIDFIMKEAKIEDKTSKGFYDKSEDKMTLAVDVIVKEAKTEDK</sequence>
<keyword evidence="5" id="KW-1185">Reference proteome</keyword>
<dbReference type="PROSITE" id="PS50144">
    <property type="entry name" value="MATH"/>
    <property type="match status" value="1"/>
</dbReference>
<proteinExistence type="predicted"/>
<organism evidence="4 5">
    <name type="scientific">Heterodera trifolii</name>
    <dbReference type="NCBI Taxonomy" id="157864"/>
    <lineage>
        <taxon>Eukaryota</taxon>
        <taxon>Metazoa</taxon>
        <taxon>Ecdysozoa</taxon>
        <taxon>Nematoda</taxon>
        <taxon>Chromadorea</taxon>
        <taxon>Rhabditida</taxon>
        <taxon>Tylenchina</taxon>
        <taxon>Tylenchomorpha</taxon>
        <taxon>Tylenchoidea</taxon>
        <taxon>Heteroderidae</taxon>
        <taxon>Heteroderinae</taxon>
        <taxon>Heterodera</taxon>
    </lineage>
</organism>
<dbReference type="InterPro" id="IPR008974">
    <property type="entry name" value="TRAF-like"/>
</dbReference>
<reference evidence="4 5" key="1">
    <citation type="submission" date="2024-10" db="EMBL/GenBank/DDBJ databases">
        <authorList>
            <person name="Kim D."/>
        </authorList>
    </citation>
    <scope>NUCLEOTIDE SEQUENCE [LARGE SCALE GENOMIC DNA]</scope>
    <source>
        <strain evidence="4">BH-2024</strain>
    </source>
</reference>
<dbReference type="InterPro" id="IPR011705">
    <property type="entry name" value="BACK"/>
</dbReference>
<comment type="pathway">
    <text evidence="1">Protein modification; protein ubiquitination.</text>
</comment>
<dbReference type="Proteomes" id="UP001620626">
    <property type="component" value="Unassembled WGS sequence"/>
</dbReference>
<dbReference type="SMART" id="SM00875">
    <property type="entry name" value="BACK"/>
    <property type="match status" value="1"/>
</dbReference>
<evidence type="ECO:0000256" key="2">
    <source>
        <dbReference type="ARBA" id="ARBA00022786"/>
    </source>
</evidence>
<keyword evidence="2" id="KW-0833">Ubl conjugation pathway</keyword>
<dbReference type="Gene3D" id="2.60.210.10">
    <property type="entry name" value="Apoptosis, Tumor Necrosis Factor Receptor Associated Protein 2, Chain A"/>
    <property type="match status" value="1"/>
</dbReference>
<dbReference type="AlphaFoldDB" id="A0ABD2KHN0"/>
<dbReference type="InterPro" id="IPR002083">
    <property type="entry name" value="MATH/TRAF_dom"/>
</dbReference>